<dbReference type="InterPro" id="IPR052178">
    <property type="entry name" value="Sec_Metab_Biosynth_SDR"/>
</dbReference>
<proteinExistence type="inferred from homology"/>
<dbReference type="GO" id="GO:0016491">
    <property type="term" value="F:oxidoreductase activity"/>
    <property type="evidence" value="ECO:0007669"/>
    <property type="project" value="UniProtKB-KW"/>
</dbReference>
<dbReference type="Pfam" id="PF13561">
    <property type="entry name" value="adh_short_C2"/>
    <property type="match status" value="1"/>
</dbReference>
<accession>A0A168G4Q4</accession>
<sequence length="293" mass="31291">MSPSYKVENLFQVKGLVAVITGGGSGLGAIAAHALADNGAKAVYILGRRVEALEKTKVASPNPDIIYPIRCDVTSKEDLQQAVDLVRKQSGYCNVLVANSGVAKAAIGPIDPSWDLSTLQERMWQPDVDQFAETFRVNNAGAFYTAVAFMELLDEGNKRGDISQKSQVIFTTSIAGYSRSPAAGFSYAASKAGVTHMTKQLATTFAPYKIRVNAIAPGFYPSEMTENMSFMKTGKNPREEGALPTSQVPLQRIGTEEDFAGVILFLTSAAGGYIDGNVVVTDGGRISTLPNSY</sequence>
<organism evidence="4 5">
    <name type="scientific">Akanthomyces lecanii RCEF 1005</name>
    <dbReference type="NCBI Taxonomy" id="1081108"/>
    <lineage>
        <taxon>Eukaryota</taxon>
        <taxon>Fungi</taxon>
        <taxon>Dikarya</taxon>
        <taxon>Ascomycota</taxon>
        <taxon>Pezizomycotina</taxon>
        <taxon>Sordariomycetes</taxon>
        <taxon>Hypocreomycetidae</taxon>
        <taxon>Hypocreales</taxon>
        <taxon>Cordycipitaceae</taxon>
        <taxon>Akanthomyces</taxon>
        <taxon>Cordyceps confragosa</taxon>
    </lineage>
</organism>
<dbReference type="AlphaFoldDB" id="A0A168G4Q4"/>
<keyword evidence="2" id="KW-0521">NADP</keyword>
<dbReference type="PANTHER" id="PTHR43618:SF18">
    <property type="entry name" value="SHORT CHAIN DEHYDROGENASE_REDUCTASE FAMILY (AFU_ORTHOLOGUE AFUA_5G12480)"/>
    <property type="match status" value="1"/>
</dbReference>
<evidence type="ECO:0000256" key="3">
    <source>
        <dbReference type="ARBA" id="ARBA00023002"/>
    </source>
</evidence>
<gene>
    <name evidence="4" type="ORF">LEL_05704</name>
</gene>
<dbReference type="PROSITE" id="PS00061">
    <property type="entry name" value="ADH_SHORT"/>
    <property type="match status" value="1"/>
</dbReference>
<evidence type="ECO:0000256" key="2">
    <source>
        <dbReference type="ARBA" id="ARBA00022857"/>
    </source>
</evidence>
<name>A0A168G4Q4_CORDF</name>
<dbReference type="Gene3D" id="3.40.50.720">
    <property type="entry name" value="NAD(P)-binding Rossmann-like Domain"/>
    <property type="match status" value="1"/>
</dbReference>
<dbReference type="InterPro" id="IPR036291">
    <property type="entry name" value="NAD(P)-bd_dom_sf"/>
</dbReference>
<dbReference type="CDD" id="cd05233">
    <property type="entry name" value="SDR_c"/>
    <property type="match status" value="1"/>
</dbReference>
<protein>
    <submittedName>
        <fullName evidence="4">Short chain dehydrogenase/reductase family</fullName>
    </submittedName>
</protein>
<dbReference type="Proteomes" id="UP000076881">
    <property type="component" value="Unassembled WGS sequence"/>
</dbReference>
<keyword evidence="5" id="KW-1185">Reference proteome</keyword>
<dbReference type="SUPFAM" id="SSF51735">
    <property type="entry name" value="NAD(P)-binding Rossmann-fold domains"/>
    <property type="match status" value="1"/>
</dbReference>
<comment type="similarity">
    <text evidence="1">Belongs to the short-chain dehydrogenases/reductases (SDR) family.</text>
</comment>
<evidence type="ECO:0000313" key="5">
    <source>
        <dbReference type="Proteomes" id="UP000076881"/>
    </source>
</evidence>
<dbReference type="FunFam" id="3.40.50.720:FF:000084">
    <property type="entry name" value="Short-chain dehydrogenase reductase"/>
    <property type="match status" value="1"/>
</dbReference>
<dbReference type="OrthoDB" id="2898618at2759"/>
<dbReference type="InterPro" id="IPR020904">
    <property type="entry name" value="Sc_DH/Rdtase_CS"/>
</dbReference>
<dbReference type="InterPro" id="IPR002347">
    <property type="entry name" value="SDR_fam"/>
</dbReference>
<evidence type="ECO:0000313" key="4">
    <source>
        <dbReference type="EMBL" id="OAA76020.1"/>
    </source>
</evidence>
<keyword evidence="3" id="KW-0560">Oxidoreductase</keyword>
<comment type="caution">
    <text evidence="4">The sequence shown here is derived from an EMBL/GenBank/DDBJ whole genome shotgun (WGS) entry which is preliminary data.</text>
</comment>
<reference evidence="4 5" key="1">
    <citation type="journal article" date="2016" name="Genome Biol. Evol.">
        <title>Divergent and convergent evolution of fungal pathogenicity.</title>
        <authorList>
            <person name="Shang Y."/>
            <person name="Xiao G."/>
            <person name="Zheng P."/>
            <person name="Cen K."/>
            <person name="Zhan S."/>
            <person name="Wang C."/>
        </authorList>
    </citation>
    <scope>NUCLEOTIDE SEQUENCE [LARGE SCALE GENOMIC DNA]</scope>
    <source>
        <strain evidence="4 5">RCEF 1005</strain>
    </source>
</reference>
<evidence type="ECO:0000256" key="1">
    <source>
        <dbReference type="ARBA" id="ARBA00006484"/>
    </source>
</evidence>
<dbReference type="STRING" id="1081108.A0A168G4Q4"/>
<dbReference type="PRINTS" id="PR00081">
    <property type="entry name" value="GDHRDH"/>
</dbReference>
<dbReference type="PANTHER" id="PTHR43618">
    <property type="entry name" value="7-ALPHA-HYDROXYSTEROID DEHYDROGENASE"/>
    <property type="match status" value="1"/>
</dbReference>
<dbReference type="EMBL" id="AZHF01000004">
    <property type="protein sequence ID" value="OAA76020.1"/>
    <property type="molecule type" value="Genomic_DNA"/>
</dbReference>